<name>A0A3M8Q1K5_9GAMM</name>
<accession>A0A3M8Q1K5</accession>
<dbReference type="Proteomes" id="UP000280507">
    <property type="component" value="Unassembled WGS sequence"/>
</dbReference>
<sequence>MAVVRVQLVLIFAVLLASLLTVTQRADSDQTASKQWLEVISEQTFSDLPLLEKEDKVDADFLTNPTFSQKVFFSNESGSDSLITPPHHQYRENHLPRAPPYSMI</sequence>
<evidence type="ECO:0000313" key="2">
    <source>
        <dbReference type="EMBL" id="RNF49997.1"/>
    </source>
</evidence>
<dbReference type="EMBL" id="RIZG01000006">
    <property type="protein sequence ID" value="RNF49997.1"/>
    <property type="molecule type" value="Genomic_DNA"/>
</dbReference>
<protein>
    <submittedName>
        <fullName evidence="2">Uncharacterized protein</fullName>
    </submittedName>
</protein>
<reference evidence="2 3" key="1">
    <citation type="journal article" date="2012" name="Int. J. Syst. Evol. Microbiol.">
        <title>Marinomonas hwangdonensis sp. nov., isolated from seawater.</title>
        <authorList>
            <person name="Jung Y.T."/>
            <person name="Oh T.K."/>
            <person name="Yoon J.H."/>
        </authorList>
    </citation>
    <scope>NUCLEOTIDE SEQUENCE [LARGE SCALE GENOMIC DNA]</scope>
    <source>
        <strain evidence="2 3">HDW-15</strain>
    </source>
</reference>
<gene>
    <name evidence="2" type="ORF">EBI00_10980</name>
</gene>
<evidence type="ECO:0000313" key="3">
    <source>
        <dbReference type="Proteomes" id="UP000280507"/>
    </source>
</evidence>
<organism evidence="2 3">
    <name type="scientific">Marinomonas hwangdonensis</name>
    <dbReference type="NCBI Taxonomy" id="1053647"/>
    <lineage>
        <taxon>Bacteria</taxon>
        <taxon>Pseudomonadati</taxon>
        <taxon>Pseudomonadota</taxon>
        <taxon>Gammaproteobacteria</taxon>
        <taxon>Oceanospirillales</taxon>
        <taxon>Oceanospirillaceae</taxon>
        <taxon>Marinomonas</taxon>
    </lineage>
</organism>
<proteinExistence type="predicted"/>
<comment type="caution">
    <text evidence="2">The sequence shown here is derived from an EMBL/GenBank/DDBJ whole genome shotgun (WGS) entry which is preliminary data.</text>
</comment>
<keyword evidence="3" id="KW-1185">Reference proteome</keyword>
<feature type="region of interest" description="Disordered" evidence="1">
    <location>
        <begin position="82"/>
        <end position="104"/>
    </location>
</feature>
<dbReference type="AlphaFoldDB" id="A0A3M8Q1K5"/>
<dbReference type="RefSeq" id="WP_123095980.1">
    <property type="nucleotide sequence ID" value="NZ_RIZG01000006.1"/>
</dbReference>
<evidence type="ECO:0000256" key="1">
    <source>
        <dbReference type="SAM" id="MobiDB-lite"/>
    </source>
</evidence>